<sequence>MKLSLDNFILELLDVPAHLGTDGNLNSVVDKLGLVHEFDATVGKIWVDIDISKPLHFSRNKKSKDGEI</sequence>
<organism evidence="1 2">
    <name type="scientific">Brassica napus</name>
    <name type="common">Rape</name>
    <dbReference type="NCBI Taxonomy" id="3708"/>
    <lineage>
        <taxon>Eukaryota</taxon>
        <taxon>Viridiplantae</taxon>
        <taxon>Streptophyta</taxon>
        <taxon>Embryophyta</taxon>
        <taxon>Tracheophyta</taxon>
        <taxon>Spermatophyta</taxon>
        <taxon>Magnoliopsida</taxon>
        <taxon>eudicotyledons</taxon>
        <taxon>Gunneridae</taxon>
        <taxon>Pentapetalae</taxon>
        <taxon>rosids</taxon>
        <taxon>malvids</taxon>
        <taxon>Brassicales</taxon>
        <taxon>Brassicaceae</taxon>
        <taxon>Brassiceae</taxon>
        <taxon>Brassica</taxon>
    </lineage>
</organism>
<feature type="non-terminal residue" evidence="1">
    <location>
        <position position="68"/>
    </location>
</feature>
<proteinExistence type="predicted"/>
<dbReference type="Proteomes" id="UP000824890">
    <property type="component" value="Unassembled WGS sequence"/>
</dbReference>
<evidence type="ECO:0000313" key="2">
    <source>
        <dbReference type="Proteomes" id="UP000824890"/>
    </source>
</evidence>
<dbReference type="EMBL" id="JAGKQM010000017">
    <property type="protein sequence ID" value="KAH0867840.1"/>
    <property type="molecule type" value="Genomic_DNA"/>
</dbReference>
<gene>
    <name evidence="1" type="ORF">HID58_074862</name>
</gene>
<accession>A0ABQ7YL56</accession>
<name>A0ABQ7YL56_BRANA</name>
<keyword evidence="2" id="KW-1185">Reference proteome</keyword>
<protein>
    <submittedName>
        <fullName evidence="1">Uncharacterized protein</fullName>
    </submittedName>
</protein>
<reference evidence="1 2" key="1">
    <citation type="submission" date="2021-05" db="EMBL/GenBank/DDBJ databases">
        <title>Genome Assembly of Synthetic Allotetraploid Brassica napus Reveals Homoeologous Exchanges between Subgenomes.</title>
        <authorList>
            <person name="Davis J.T."/>
        </authorList>
    </citation>
    <scope>NUCLEOTIDE SEQUENCE [LARGE SCALE GENOMIC DNA]</scope>
    <source>
        <strain evidence="2">cv. Da-Ae</strain>
        <tissue evidence="1">Seedling</tissue>
    </source>
</reference>
<evidence type="ECO:0000313" key="1">
    <source>
        <dbReference type="EMBL" id="KAH0867840.1"/>
    </source>
</evidence>
<comment type="caution">
    <text evidence="1">The sequence shown here is derived from an EMBL/GenBank/DDBJ whole genome shotgun (WGS) entry which is preliminary data.</text>
</comment>